<accession>A0A151NL81</accession>
<evidence type="ECO:0000313" key="3">
    <source>
        <dbReference type="Proteomes" id="UP000050525"/>
    </source>
</evidence>
<dbReference type="STRING" id="8496.A0A151NL81"/>
<dbReference type="Proteomes" id="UP000050525">
    <property type="component" value="Unassembled WGS sequence"/>
</dbReference>
<comment type="caution">
    <text evidence="2">The sequence shown here is derived from an EMBL/GenBank/DDBJ whole genome shotgun (WGS) entry which is preliminary data.</text>
</comment>
<dbReference type="EMBL" id="AKHW03002666">
    <property type="protein sequence ID" value="KYO37566.1"/>
    <property type="molecule type" value="Genomic_DNA"/>
</dbReference>
<gene>
    <name evidence="2" type="ORF">Y1Q_0015788</name>
</gene>
<dbReference type="AlphaFoldDB" id="A0A151NL81"/>
<evidence type="ECO:0000313" key="2">
    <source>
        <dbReference type="EMBL" id="KYO37566.1"/>
    </source>
</evidence>
<keyword evidence="3" id="KW-1185">Reference proteome</keyword>
<proteinExistence type="predicted"/>
<organism evidence="2 3">
    <name type="scientific">Alligator mississippiensis</name>
    <name type="common">American alligator</name>
    <dbReference type="NCBI Taxonomy" id="8496"/>
    <lineage>
        <taxon>Eukaryota</taxon>
        <taxon>Metazoa</taxon>
        <taxon>Chordata</taxon>
        <taxon>Craniata</taxon>
        <taxon>Vertebrata</taxon>
        <taxon>Euteleostomi</taxon>
        <taxon>Archelosauria</taxon>
        <taxon>Archosauria</taxon>
        <taxon>Crocodylia</taxon>
        <taxon>Alligatoridae</taxon>
        <taxon>Alligatorinae</taxon>
        <taxon>Alligator</taxon>
    </lineage>
</organism>
<evidence type="ECO:0000256" key="1">
    <source>
        <dbReference type="SAM" id="MobiDB-lite"/>
    </source>
</evidence>
<reference evidence="2 3" key="1">
    <citation type="journal article" date="2012" name="Genome Biol.">
        <title>Sequencing three crocodilian genomes to illuminate the evolution of archosaurs and amniotes.</title>
        <authorList>
            <person name="St John J.A."/>
            <person name="Braun E.L."/>
            <person name="Isberg S.R."/>
            <person name="Miles L.G."/>
            <person name="Chong A.Y."/>
            <person name="Gongora J."/>
            <person name="Dalzell P."/>
            <person name="Moran C."/>
            <person name="Bed'hom B."/>
            <person name="Abzhanov A."/>
            <person name="Burgess S.C."/>
            <person name="Cooksey A.M."/>
            <person name="Castoe T.A."/>
            <person name="Crawford N.G."/>
            <person name="Densmore L.D."/>
            <person name="Drew J.C."/>
            <person name="Edwards S.V."/>
            <person name="Faircloth B.C."/>
            <person name="Fujita M.K."/>
            <person name="Greenwold M.J."/>
            <person name="Hoffmann F.G."/>
            <person name="Howard J.M."/>
            <person name="Iguchi T."/>
            <person name="Janes D.E."/>
            <person name="Khan S.Y."/>
            <person name="Kohno S."/>
            <person name="de Koning A.J."/>
            <person name="Lance S.L."/>
            <person name="McCarthy F.M."/>
            <person name="McCormack J.E."/>
            <person name="Merchant M.E."/>
            <person name="Peterson D.G."/>
            <person name="Pollock D.D."/>
            <person name="Pourmand N."/>
            <person name="Raney B.J."/>
            <person name="Roessler K.A."/>
            <person name="Sanford J.R."/>
            <person name="Sawyer R.H."/>
            <person name="Schmidt C.J."/>
            <person name="Triplett E.W."/>
            <person name="Tuberville T.D."/>
            <person name="Venegas-Anaya M."/>
            <person name="Howard J.T."/>
            <person name="Jarvis E.D."/>
            <person name="Guillette L.J.Jr."/>
            <person name="Glenn T.C."/>
            <person name="Green R.E."/>
            <person name="Ray D.A."/>
        </authorList>
    </citation>
    <scope>NUCLEOTIDE SEQUENCE [LARGE SCALE GENOMIC DNA]</scope>
    <source>
        <strain evidence="2">KSC_2009_1</strain>
    </source>
</reference>
<feature type="region of interest" description="Disordered" evidence="1">
    <location>
        <begin position="1"/>
        <end position="24"/>
    </location>
</feature>
<name>A0A151NL81_ALLMI</name>
<protein>
    <submittedName>
        <fullName evidence="2">Uncharacterized protein</fullName>
    </submittedName>
</protein>
<sequence>MENEDEMCDSGEQCSEESSDMENMEDVAIRRKRRRYRHPEHLKFPEESEEVEFDWALLRNLKRTRICTVWACKSSSDWWEQIVLTTWNDQQQLEMFRMKRKMFYHIILMLGPHVTRQDTNMRQAIPPDKRVGMAIMKLASPFSRYYIANQFGVAACIVRLATCEVCQLLKETT</sequence>